<dbReference type="Proteomes" id="UP000037460">
    <property type="component" value="Unassembled WGS sequence"/>
</dbReference>
<feature type="compositionally biased region" description="Low complexity" evidence="6">
    <location>
        <begin position="1339"/>
        <end position="1366"/>
    </location>
</feature>
<dbReference type="SUPFAM" id="SSF48371">
    <property type="entry name" value="ARM repeat"/>
    <property type="match status" value="1"/>
</dbReference>
<dbReference type="EMBL" id="JWZX01003254">
    <property type="protein sequence ID" value="KOO22746.1"/>
    <property type="molecule type" value="Genomic_DNA"/>
</dbReference>
<keyword evidence="3" id="KW-0498">Mitosis</keyword>
<gene>
    <name evidence="7" type="ORF">Ctob_001792</name>
</gene>
<feature type="compositionally biased region" description="Low complexity" evidence="6">
    <location>
        <begin position="1246"/>
        <end position="1276"/>
    </location>
</feature>
<feature type="compositionally biased region" description="Basic and acidic residues" evidence="6">
    <location>
        <begin position="1305"/>
        <end position="1317"/>
    </location>
</feature>
<dbReference type="PANTHER" id="PTHR12663:SF0">
    <property type="entry name" value="PRECOCIOUS DISSOCIATION OF SISTERS 5, ISOFORM A"/>
    <property type="match status" value="1"/>
</dbReference>
<organism evidence="7 8">
    <name type="scientific">Chrysochromulina tobinii</name>
    <dbReference type="NCBI Taxonomy" id="1460289"/>
    <lineage>
        <taxon>Eukaryota</taxon>
        <taxon>Haptista</taxon>
        <taxon>Haptophyta</taxon>
        <taxon>Prymnesiophyceae</taxon>
        <taxon>Prymnesiales</taxon>
        <taxon>Chrysochromulinaceae</taxon>
        <taxon>Chrysochromulina</taxon>
    </lineage>
</organism>
<dbReference type="GO" id="GO:0005634">
    <property type="term" value="C:nucleus"/>
    <property type="evidence" value="ECO:0007669"/>
    <property type="project" value="UniProtKB-SubCell"/>
</dbReference>
<protein>
    <submittedName>
        <fullName evidence="7">Androgen induced inhibitor of proliferation pds5</fullName>
    </submittedName>
</protein>
<feature type="compositionally biased region" description="Low complexity" evidence="6">
    <location>
        <begin position="1391"/>
        <end position="1406"/>
    </location>
</feature>
<dbReference type="Gene3D" id="1.25.10.10">
    <property type="entry name" value="Leucine-rich Repeat Variant"/>
    <property type="match status" value="1"/>
</dbReference>
<evidence type="ECO:0000313" key="7">
    <source>
        <dbReference type="EMBL" id="KOO22746.1"/>
    </source>
</evidence>
<dbReference type="OrthoDB" id="200660at2759"/>
<evidence type="ECO:0000256" key="3">
    <source>
        <dbReference type="ARBA" id="ARBA00022776"/>
    </source>
</evidence>
<evidence type="ECO:0000256" key="1">
    <source>
        <dbReference type="ARBA" id="ARBA00004123"/>
    </source>
</evidence>
<name>A0A0M0J819_9EUKA</name>
<accession>A0A0M0J819</accession>
<feature type="compositionally biased region" description="Acidic residues" evidence="6">
    <location>
        <begin position="1076"/>
        <end position="1086"/>
    </location>
</feature>
<evidence type="ECO:0000256" key="2">
    <source>
        <dbReference type="ARBA" id="ARBA00022618"/>
    </source>
</evidence>
<feature type="region of interest" description="Disordered" evidence="6">
    <location>
        <begin position="1232"/>
        <end position="1422"/>
    </location>
</feature>
<evidence type="ECO:0000256" key="4">
    <source>
        <dbReference type="ARBA" id="ARBA00023242"/>
    </source>
</evidence>
<dbReference type="GO" id="GO:0006281">
    <property type="term" value="P:DNA repair"/>
    <property type="evidence" value="ECO:0007669"/>
    <property type="project" value="TreeGrafter"/>
</dbReference>
<dbReference type="PANTHER" id="PTHR12663">
    <property type="entry name" value="ANDROGEN INDUCED INHIBITOR OF PROLIFERATION AS3 / PDS5-RELATED"/>
    <property type="match status" value="1"/>
</dbReference>
<keyword evidence="5" id="KW-0131">Cell cycle</keyword>
<dbReference type="InterPro" id="IPR011989">
    <property type="entry name" value="ARM-like"/>
</dbReference>
<keyword evidence="2" id="KW-0132">Cell division</keyword>
<comment type="caution">
    <text evidence="7">The sequence shown here is derived from an EMBL/GenBank/DDBJ whole genome shotgun (WGS) entry which is preliminary data.</text>
</comment>
<evidence type="ECO:0000313" key="8">
    <source>
        <dbReference type="Proteomes" id="UP000037460"/>
    </source>
</evidence>
<keyword evidence="8" id="KW-1185">Reference proteome</keyword>
<dbReference type="GO" id="GO:0051301">
    <property type="term" value="P:cell division"/>
    <property type="evidence" value="ECO:0007669"/>
    <property type="project" value="UniProtKB-KW"/>
</dbReference>
<evidence type="ECO:0000256" key="5">
    <source>
        <dbReference type="ARBA" id="ARBA00023306"/>
    </source>
</evidence>
<dbReference type="InterPro" id="IPR016024">
    <property type="entry name" value="ARM-type_fold"/>
</dbReference>
<comment type="subcellular location">
    <subcellularLocation>
        <location evidence="1">Nucleus</location>
    </subcellularLocation>
</comment>
<evidence type="ECO:0000256" key="6">
    <source>
        <dbReference type="SAM" id="MobiDB-lite"/>
    </source>
</evidence>
<reference evidence="8" key="1">
    <citation type="journal article" date="2015" name="PLoS Genet.">
        <title>Genome Sequence and Transcriptome Analyses of Chrysochromulina tobin: Metabolic Tools for Enhanced Algal Fitness in the Prominent Order Prymnesiales (Haptophyceae).</title>
        <authorList>
            <person name="Hovde B.T."/>
            <person name="Deodato C.R."/>
            <person name="Hunsperger H.M."/>
            <person name="Ryken S.A."/>
            <person name="Yost W."/>
            <person name="Jha R.K."/>
            <person name="Patterson J."/>
            <person name="Monnat R.J. Jr."/>
            <person name="Barlow S.B."/>
            <person name="Starkenburg S.R."/>
            <person name="Cattolico R.A."/>
        </authorList>
    </citation>
    <scope>NUCLEOTIDE SEQUENCE</scope>
    <source>
        <strain evidence="8">CCMP291</strain>
    </source>
</reference>
<keyword evidence="4" id="KW-0539">Nucleus</keyword>
<proteinExistence type="predicted"/>
<dbReference type="Pfam" id="PF20168">
    <property type="entry name" value="PDS5"/>
    <property type="match status" value="1"/>
</dbReference>
<dbReference type="InterPro" id="IPR039776">
    <property type="entry name" value="Pds5"/>
</dbReference>
<dbReference type="GO" id="GO:0007064">
    <property type="term" value="P:mitotic sister chromatid cohesion"/>
    <property type="evidence" value="ECO:0007669"/>
    <property type="project" value="InterPro"/>
</dbReference>
<feature type="region of interest" description="Disordered" evidence="6">
    <location>
        <begin position="1073"/>
        <end position="1094"/>
    </location>
</feature>
<sequence>MAEHDRPSPDEPLDFPEDLVDALANKKLLKHKDTTVRLHLACCLADYLRMIAPEMPYEDDPASLRDVLELLIQQLQGLEEIESSLYERHVYLLQRLAYTQAFNLLQDEELHCDDLLQQLFETLFNAAHLNHNGAVRAMMVKMLADLCSEYEDASMSAPLLDSILANLLEPKRTEAPAAYALAKELVADHGTVGGVLHAPLQTFLQSCLPNSLVTSEEGKESEYRSEWRELVIELTSITTEATSTILPQLVDVAKMDSEATRTDALELLARLLALEECDVAKEVPALLDEAFLRRLIDVSTEVRVMAVKETVPLLEQKPALRATLIEHLLPRARDAKDKVREAFVTAVCDAALETALEAPDLATYAPLLEDVAHRMLDTNKAIGKAARDGLCDVYRKAATAHLKAHPSAYDVPQALHVVPQRLLSAYATEAAKSPESRLEIEMLLTNKLLPPDEGLRLRSVCALHRTLLATAASRRAFRSMMRGKKIVQAEVMRWTELQRAATAKEASDEAKEAAAQEQAALVLKMSSRLPLQDKVREVWAQLAECKDKNVAKHLGLLASPGSSYAEVLAGAKALKQSVADRLTDKQKPHLDAILTLTANTLLWRSGAESLLEGVADELPEDASDRARPTLELLLDVCLYAPQVFASAGAPLGRALVAAARSSEGDGARDAAPPAKPGEPLPLLLRLVQAASPQLRDAAPSVRKQLCGELCKLCCVAKDALVGKLAAQAISTDLLVPAVREQTFCVLRSKLLPHLDLAKPTAAQLCALSVLGALAKREPEALGDDAARDGLLRKLREAALPTPSASGSKIAPPKGKHAALPMPEIARRCEAQSLVLKLLANELLGSAHALHSDGSAAKDKEDGFSGDSANAAGGCAGLPPAPPAPLALPRLLDLIRRLSMALEAEGAVGVAEAADEIAHGKLRLACGKALLKLLRVCPYKVENTLRAPGVHKLALLMHDGIPQVRAAFGKKLAAEAMRGFQTDKKETKLGAPARYLSTRTKNLPPQYITWLALAAVDPLPGLQQFARERLVHLAAVWRSTAERQKNPRGLPETQLPWLVHVLAHHPDFEMEERALDAEEDEEDEESEGSVTKQSGTMPTAQRCLDFYINGCLAKSVNSFDLLREVCAKVRTAVDRLEPNGPQTRMVAAIARALIDFRAERSRNAMVSPVPPQLGLPSLLFFRPSEGHPLHADADHLPLGSAFQFIDGLKDTPKPFTQAAGPAAGVSGALIVTGKRSSSGGSNEQRRTSSGSGSGSASAGKGKAAGRASPRKAGAAKAGAKRKTSADGQPAKKKKEAKARADAVQQKAERQARLARREGLATLMPPSATEPAAPPPKKKAAPAPQALKALPAPKETPAIAPAAAPSKADGAKEARRKRAAPGEAEASRKEAPKAAPKAAAAADPFSFAENDGPNQAKRPSLRGR</sequence>
<dbReference type="GO" id="GO:0000785">
    <property type="term" value="C:chromatin"/>
    <property type="evidence" value="ECO:0007669"/>
    <property type="project" value="TreeGrafter"/>
</dbReference>